<organism evidence="2 3">
    <name type="scientific">Vagococcus humatus</name>
    <dbReference type="NCBI Taxonomy" id="1889241"/>
    <lineage>
        <taxon>Bacteria</taxon>
        <taxon>Bacillati</taxon>
        <taxon>Bacillota</taxon>
        <taxon>Bacilli</taxon>
        <taxon>Lactobacillales</taxon>
        <taxon>Enterococcaceae</taxon>
        <taxon>Vagococcus</taxon>
    </lineage>
</organism>
<gene>
    <name evidence="2" type="ORF">C7P63_05875</name>
</gene>
<dbReference type="GO" id="GO:0019239">
    <property type="term" value="F:deaminase activity"/>
    <property type="evidence" value="ECO:0007669"/>
    <property type="project" value="TreeGrafter"/>
</dbReference>
<evidence type="ECO:0000313" key="3">
    <source>
        <dbReference type="Proteomes" id="UP000277864"/>
    </source>
</evidence>
<reference evidence="2 3" key="1">
    <citation type="submission" date="2018-03" db="EMBL/GenBank/DDBJ databases">
        <authorList>
            <person name="Gulvik C.A."/>
        </authorList>
    </citation>
    <scope>NUCLEOTIDE SEQUENCE [LARGE SCALE GENOMIC DNA]</scope>
    <source>
        <strain evidence="2 3">JCM 31581</strain>
    </source>
</reference>
<dbReference type="InterPro" id="IPR006056">
    <property type="entry name" value="RidA"/>
</dbReference>
<proteinExistence type="inferred from homology"/>
<dbReference type="OrthoDB" id="9803101at2"/>
<dbReference type="InterPro" id="IPR035959">
    <property type="entry name" value="RutC-like_sf"/>
</dbReference>
<dbReference type="RefSeq" id="WP_125943234.1">
    <property type="nucleotide sequence ID" value="NZ_PXZH01000002.1"/>
</dbReference>
<sequence>MKNEILTQAAPLPIGPYSQGVEENKTMYISGQLPIDMKTGQLGVNIEEQATNCLNNLASILKENGATMNHIVKTTIFMTNLEDFNQVNDIYGSYFSAPYPSRSTVQVASLPKGAQIEIEAIAVIA</sequence>
<comment type="caution">
    <text evidence="2">The sequence shown here is derived from an EMBL/GenBank/DDBJ whole genome shotgun (WGS) entry which is preliminary data.</text>
</comment>
<dbReference type="FunFam" id="3.30.1330.40:FF:000001">
    <property type="entry name" value="L-PSP family endoribonuclease"/>
    <property type="match status" value="1"/>
</dbReference>
<dbReference type="PANTHER" id="PTHR11803">
    <property type="entry name" value="2-IMINOBUTANOATE/2-IMINOPROPANOATE DEAMINASE RIDA"/>
    <property type="match status" value="1"/>
</dbReference>
<protein>
    <submittedName>
        <fullName evidence="2">Reactive intermediate/imine deaminase</fullName>
    </submittedName>
</protein>
<dbReference type="Pfam" id="PF01042">
    <property type="entry name" value="Ribonuc_L-PSP"/>
    <property type="match status" value="1"/>
</dbReference>
<comment type="similarity">
    <text evidence="1">Belongs to the RutC family.</text>
</comment>
<keyword evidence="3" id="KW-1185">Reference proteome</keyword>
<dbReference type="InterPro" id="IPR006175">
    <property type="entry name" value="YjgF/YER057c/UK114"/>
</dbReference>
<evidence type="ECO:0000256" key="1">
    <source>
        <dbReference type="ARBA" id="ARBA00010552"/>
    </source>
</evidence>
<dbReference type="Proteomes" id="UP000277864">
    <property type="component" value="Unassembled WGS sequence"/>
</dbReference>
<name>A0A3S0ADI6_9ENTE</name>
<dbReference type="PANTHER" id="PTHR11803:SF39">
    <property type="entry name" value="2-IMINOBUTANOATE_2-IMINOPROPANOATE DEAMINASE"/>
    <property type="match status" value="1"/>
</dbReference>
<dbReference type="NCBIfam" id="TIGR00004">
    <property type="entry name" value="Rid family detoxifying hydrolase"/>
    <property type="match status" value="1"/>
</dbReference>
<dbReference type="PROSITE" id="PS01094">
    <property type="entry name" value="UPF0076"/>
    <property type="match status" value="1"/>
</dbReference>
<evidence type="ECO:0000313" key="2">
    <source>
        <dbReference type="EMBL" id="RST89300.1"/>
    </source>
</evidence>
<dbReference type="GO" id="GO:0005829">
    <property type="term" value="C:cytosol"/>
    <property type="evidence" value="ECO:0007669"/>
    <property type="project" value="TreeGrafter"/>
</dbReference>
<dbReference type="EMBL" id="PXZH01000002">
    <property type="protein sequence ID" value="RST89300.1"/>
    <property type="molecule type" value="Genomic_DNA"/>
</dbReference>
<dbReference type="Gene3D" id="3.30.1330.40">
    <property type="entry name" value="RutC-like"/>
    <property type="match status" value="1"/>
</dbReference>
<dbReference type="CDD" id="cd00448">
    <property type="entry name" value="YjgF_YER057c_UK114_family"/>
    <property type="match status" value="1"/>
</dbReference>
<accession>A0A3S0ADI6</accession>
<dbReference type="InterPro" id="IPR019897">
    <property type="entry name" value="RidA_CS"/>
</dbReference>
<dbReference type="AlphaFoldDB" id="A0A3S0ADI6"/>
<dbReference type="SUPFAM" id="SSF55298">
    <property type="entry name" value="YjgF-like"/>
    <property type="match status" value="1"/>
</dbReference>